<sequence>MIKIVFGNWTGLEFFDIPRQLIETEFLGTTEFAAVFVLVVAIIALLMTDARKEAIALVPLPIAVVLAEVVSGLLWVKVVIYILMGAWLGIVIMRLMQNDT</sequence>
<comment type="caution">
    <text evidence="2">The sequence shown here is derived from an EMBL/GenBank/DDBJ whole genome shotgun (WGS) entry which is preliminary data.</text>
</comment>
<feature type="transmembrane region" description="Helical" evidence="1">
    <location>
        <begin position="26"/>
        <end position="47"/>
    </location>
</feature>
<protein>
    <submittedName>
        <fullName evidence="2">Uncharacterized protein</fullName>
    </submittedName>
</protein>
<keyword evidence="1" id="KW-1133">Transmembrane helix</keyword>
<feature type="transmembrane region" description="Helical" evidence="1">
    <location>
        <begin position="78"/>
        <end position="96"/>
    </location>
</feature>
<feature type="transmembrane region" description="Helical" evidence="1">
    <location>
        <begin position="54"/>
        <end position="72"/>
    </location>
</feature>
<keyword evidence="1" id="KW-0472">Membrane</keyword>
<accession>X1T9H0</accession>
<evidence type="ECO:0000313" key="2">
    <source>
        <dbReference type="EMBL" id="GAI88021.1"/>
    </source>
</evidence>
<dbReference type="AlphaFoldDB" id="X1T9H0"/>
<name>X1T9H0_9ZZZZ</name>
<keyword evidence="1" id="KW-0812">Transmembrane</keyword>
<organism evidence="2">
    <name type="scientific">marine sediment metagenome</name>
    <dbReference type="NCBI Taxonomy" id="412755"/>
    <lineage>
        <taxon>unclassified sequences</taxon>
        <taxon>metagenomes</taxon>
        <taxon>ecological metagenomes</taxon>
    </lineage>
</organism>
<evidence type="ECO:0000256" key="1">
    <source>
        <dbReference type="SAM" id="Phobius"/>
    </source>
</evidence>
<gene>
    <name evidence="2" type="ORF">S12H4_15785</name>
</gene>
<reference evidence="2" key="1">
    <citation type="journal article" date="2014" name="Front. Microbiol.">
        <title>High frequency of phylogenetically diverse reductive dehalogenase-homologous genes in deep subseafloor sedimentary metagenomes.</title>
        <authorList>
            <person name="Kawai M."/>
            <person name="Futagami T."/>
            <person name="Toyoda A."/>
            <person name="Takaki Y."/>
            <person name="Nishi S."/>
            <person name="Hori S."/>
            <person name="Arai W."/>
            <person name="Tsubouchi T."/>
            <person name="Morono Y."/>
            <person name="Uchiyama I."/>
            <person name="Ito T."/>
            <person name="Fujiyama A."/>
            <person name="Inagaki F."/>
            <person name="Takami H."/>
        </authorList>
    </citation>
    <scope>NUCLEOTIDE SEQUENCE</scope>
    <source>
        <strain evidence="2">Expedition CK06-06</strain>
    </source>
</reference>
<dbReference type="EMBL" id="BARW01007602">
    <property type="protein sequence ID" value="GAI88021.1"/>
    <property type="molecule type" value="Genomic_DNA"/>
</dbReference>
<proteinExistence type="predicted"/>